<dbReference type="InterPro" id="IPR036388">
    <property type="entry name" value="WH-like_DNA-bd_sf"/>
</dbReference>
<dbReference type="GO" id="GO:0003677">
    <property type="term" value="F:DNA binding"/>
    <property type="evidence" value="ECO:0007669"/>
    <property type="project" value="UniProtKB-KW"/>
</dbReference>
<dbReference type="RefSeq" id="WP_114001978.1">
    <property type="nucleotide sequence ID" value="NZ_PSQG01000007.1"/>
</dbReference>
<name>A0A367G281_9FIRM</name>
<gene>
    <name evidence="5" type="ORF">C4886_06285</name>
</gene>
<dbReference type="GO" id="GO:0006355">
    <property type="term" value="P:regulation of DNA-templated transcription"/>
    <property type="evidence" value="ECO:0007669"/>
    <property type="project" value="InterPro"/>
</dbReference>
<dbReference type="AlphaFoldDB" id="A0A367G281"/>
<dbReference type="InterPro" id="IPR000792">
    <property type="entry name" value="Tscrpt_reg_LuxR_C"/>
</dbReference>
<dbReference type="CDD" id="cd06170">
    <property type="entry name" value="LuxR_C_like"/>
    <property type="match status" value="1"/>
</dbReference>
<dbReference type="Pfam" id="PF00196">
    <property type="entry name" value="GerE"/>
    <property type="match status" value="1"/>
</dbReference>
<organism evidence="5 6">
    <name type="scientific">Blautia obeum</name>
    <dbReference type="NCBI Taxonomy" id="40520"/>
    <lineage>
        <taxon>Bacteria</taxon>
        <taxon>Bacillati</taxon>
        <taxon>Bacillota</taxon>
        <taxon>Clostridia</taxon>
        <taxon>Lachnospirales</taxon>
        <taxon>Lachnospiraceae</taxon>
        <taxon>Blautia</taxon>
    </lineage>
</organism>
<keyword evidence="3" id="KW-0804">Transcription</keyword>
<feature type="domain" description="HTH luxR-type" evidence="4">
    <location>
        <begin position="270"/>
        <end position="333"/>
    </location>
</feature>
<dbReference type="SUPFAM" id="SSF46894">
    <property type="entry name" value="C-terminal effector domain of the bipartite response regulators"/>
    <property type="match status" value="1"/>
</dbReference>
<proteinExistence type="predicted"/>
<reference evidence="5 6" key="1">
    <citation type="submission" date="2018-02" db="EMBL/GenBank/DDBJ databases">
        <title>Complete genome sequencing of Faecalibacterium prausnitzii strains isolated from the human gut.</title>
        <authorList>
            <person name="Fitzgerald B.C."/>
            <person name="Shkoporov A.N."/>
            <person name="Ross P.R."/>
            <person name="Hill C."/>
        </authorList>
    </citation>
    <scope>NUCLEOTIDE SEQUENCE [LARGE SCALE GENOMIC DNA]</scope>
    <source>
        <strain evidence="5 6">APC942/31-1</strain>
    </source>
</reference>
<dbReference type="PRINTS" id="PR00038">
    <property type="entry name" value="HTHLUXR"/>
</dbReference>
<dbReference type="InterPro" id="IPR016032">
    <property type="entry name" value="Sig_transdc_resp-reg_C-effctor"/>
</dbReference>
<evidence type="ECO:0000313" key="6">
    <source>
        <dbReference type="Proteomes" id="UP000253208"/>
    </source>
</evidence>
<protein>
    <submittedName>
        <fullName evidence="5">Helix-turn-helix transcriptional regulator</fullName>
    </submittedName>
</protein>
<dbReference type="Proteomes" id="UP000253208">
    <property type="component" value="Unassembled WGS sequence"/>
</dbReference>
<evidence type="ECO:0000256" key="3">
    <source>
        <dbReference type="ARBA" id="ARBA00023163"/>
    </source>
</evidence>
<keyword evidence="2" id="KW-0238">DNA-binding</keyword>
<dbReference type="Gene3D" id="1.10.10.10">
    <property type="entry name" value="Winged helix-like DNA-binding domain superfamily/Winged helix DNA-binding domain"/>
    <property type="match status" value="1"/>
</dbReference>
<evidence type="ECO:0000256" key="1">
    <source>
        <dbReference type="ARBA" id="ARBA00023015"/>
    </source>
</evidence>
<accession>A0A367G281</accession>
<evidence type="ECO:0000313" key="5">
    <source>
        <dbReference type="EMBL" id="RCH44618.1"/>
    </source>
</evidence>
<comment type="caution">
    <text evidence="5">The sequence shown here is derived from an EMBL/GenBank/DDBJ whole genome shotgun (WGS) entry which is preliminary data.</text>
</comment>
<evidence type="ECO:0000256" key="2">
    <source>
        <dbReference type="ARBA" id="ARBA00023125"/>
    </source>
</evidence>
<dbReference type="PROSITE" id="PS50043">
    <property type="entry name" value="HTH_LUXR_2"/>
    <property type="match status" value="1"/>
</dbReference>
<dbReference type="PANTHER" id="PTHR44688:SF16">
    <property type="entry name" value="DNA-BINDING TRANSCRIPTIONAL ACTIVATOR DEVR_DOSR"/>
    <property type="match status" value="1"/>
</dbReference>
<dbReference type="EMBL" id="PSQG01000007">
    <property type="protein sequence ID" value="RCH44618.1"/>
    <property type="molecule type" value="Genomic_DNA"/>
</dbReference>
<sequence>MCDYVVLPLLNSSFEPGRAREVVEGFVDVDVRNIARAELFYFTGQAEECCEITRRYLSSRVIELKLSACILYGYSNLSLGNVAAAKRGMEGIQSCVKIAMKKKVPKDVYASCLLAGYVGAVLLHLPTDGMPAFGEYSRMLPEGLRLFATYVMAHHTYLNGEIWSAYGMGKAALFMADRSYPISMTYIHCMMAVCAINRKHKQEAQEEMLRSWELAKMDGFLEPFIEHHGLLRGLIEACIRNRDPEAYQRITEGVISFSRGWMALHNPENRRKVTGELSTMEFSIAMLASGGWTNKEIGEHLGISINTVKHYLTDIFCKLNVKKRDELKKFMLK</sequence>
<dbReference type="PANTHER" id="PTHR44688">
    <property type="entry name" value="DNA-BINDING TRANSCRIPTIONAL ACTIVATOR DEVR_DOSR"/>
    <property type="match status" value="1"/>
</dbReference>
<dbReference type="SMART" id="SM00421">
    <property type="entry name" value="HTH_LUXR"/>
    <property type="match status" value="1"/>
</dbReference>
<keyword evidence="1" id="KW-0805">Transcription regulation</keyword>
<evidence type="ECO:0000259" key="4">
    <source>
        <dbReference type="PROSITE" id="PS50043"/>
    </source>
</evidence>